<sequence>MTASGPPPVREGDHRASTPAGMPLFRQEVVAQQEAQWLGTVLLLPRASHNVVAVFALVAAAAVLALFWFAEYTRKARINGWLVPELGTVRVFAPQPGTLVQLHAREGMEVKQGAPLAVLSTEVQSEELGAIRREVIRRLASRRDSMAADRQRQALLFAQQLEDRRRRLEAVSQEQALIAQEFELQKARLSLAAQGAERQRQLFEGRLTRWDRLQDATEDKLRQAINLQTLERSRQALLRDRMLLEAELRELPLKHQIQMAEIDRAVSSLEQEIAEAEAKRQFVITAPQEGTVTAIQAEAGSTISSSVPMLTIVPKGVKLEAQLFGPSSAVGFVRPGQRVMLRYQAYPYQKFGQYEGTVASVSRSAISPSELSQQLSGLNSLVGTNVPVYRITVLLGSQTVRAYGEAVPLQPGMQLEADILMERRRLVEWVLDPLFTLTGRWRQ</sequence>
<keyword evidence="4 8" id="KW-0812">Transmembrane</keyword>
<dbReference type="GO" id="GO:0009306">
    <property type="term" value="P:protein secretion"/>
    <property type="evidence" value="ECO:0007669"/>
    <property type="project" value="InterPro"/>
</dbReference>
<dbReference type="AlphaFoldDB" id="A0A4R4DNH2"/>
<dbReference type="PRINTS" id="PR01490">
    <property type="entry name" value="RTXTOXIND"/>
</dbReference>
<dbReference type="EMBL" id="SKBM01000008">
    <property type="protein sequence ID" value="TCZ63230.1"/>
    <property type="molecule type" value="Genomic_DNA"/>
</dbReference>
<feature type="coiled-coil region" evidence="7">
    <location>
        <begin position="227"/>
        <end position="286"/>
    </location>
</feature>
<reference evidence="10 11" key="1">
    <citation type="submission" date="2019-03" db="EMBL/GenBank/DDBJ databases">
        <title>Paracraurococcus aquatilis NE82 genome sequence.</title>
        <authorList>
            <person name="Zhao Y."/>
            <person name="Du Z."/>
        </authorList>
    </citation>
    <scope>NUCLEOTIDE SEQUENCE [LARGE SCALE GENOMIC DNA]</scope>
    <source>
        <strain evidence="10 11">NE82</strain>
    </source>
</reference>
<evidence type="ECO:0000256" key="8">
    <source>
        <dbReference type="SAM" id="Phobius"/>
    </source>
</evidence>
<evidence type="ECO:0000256" key="5">
    <source>
        <dbReference type="ARBA" id="ARBA00022989"/>
    </source>
</evidence>
<dbReference type="Gene3D" id="2.40.50.100">
    <property type="match status" value="1"/>
</dbReference>
<dbReference type="InterPro" id="IPR058982">
    <property type="entry name" value="Beta-barrel_AprE"/>
</dbReference>
<protein>
    <submittedName>
        <fullName evidence="10">HlyD family efflux transporter periplasmic adaptor subunit</fullName>
    </submittedName>
</protein>
<proteinExistence type="inferred from homology"/>
<evidence type="ECO:0000256" key="6">
    <source>
        <dbReference type="ARBA" id="ARBA00023136"/>
    </source>
</evidence>
<evidence type="ECO:0000313" key="10">
    <source>
        <dbReference type="EMBL" id="TCZ63230.1"/>
    </source>
</evidence>
<dbReference type="GO" id="GO:0016020">
    <property type="term" value="C:membrane"/>
    <property type="evidence" value="ECO:0007669"/>
    <property type="project" value="UniProtKB-SubCell"/>
</dbReference>
<dbReference type="PROSITE" id="PS00543">
    <property type="entry name" value="HLYD_FAMILY"/>
    <property type="match status" value="1"/>
</dbReference>
<keyword evidence="5 8" id="KW-1133">Transmembrane helix</keyword>
<name>A0A4R4DNH2_9PROT</name>
<evidence type="ECO:0000313" key="11">
    <source>
        <dbReference type="Proteomes" id="UP000295023"/>
    </source>
</evidence>
<comment type="subcellular location">
    <subcellularLocation>
        <location evidence="1">Membrane</location>
        <topology evidence="1">Single-pass membrane protein</topology>
    </subcellularLocation>
</comment>
<dbReference type="Pfam" id="PF26002">
    <property type="entry name" value="Beta-barrel_AprE"/>
    <property type="match status" value="1"/>
</dbReference>
<evidence type="ECO:0000256" key="2">
    <source>
        <dbReference type="ARBA" id="ARBA00009477"/>
    </source>
</evidence>
<evidence type="ECO:0000256" key="1">
    <source>
        <dbReference type="ARBA" id="ARBA00004167"/>
    </source>
</evidence>
<evidence type="ECO:0000256" key="4">
    <source>
        <dbReference type="ARBA" id="ARBA00022692"/>
    </source>
</evidence>
<accession>A0A4R4DNH2</accession>
<dbReference type="PANTHER" id="PTHR30386:SF28">
    <property type="entry name" value="EXPORTED PROTEIN"/>
    <property type="match status" value="1"/>
</dbReference>
<dbReference type="Gene3D" id="2.40.30.170">
    <property type="match status" value="1"/>
</dbReference>
<keyword evidence="3" id="KW-0813">Transport</keyword>
<dbReference type="Proteomes" id="UP000295023">
    <property type="component" value="Unassembled WGS sequence"/>
</dbReference>
<keyword evidence="11" id="KW-1185">Reference proteome</keyword>
<evidence type="ECO:0000256" key="3">
    <source>
        <dbReference type="ARBA" id="ARBA00022448"/>
    </source>
</evidence>
<comment type="similarity">
    <text evidence="2">Belongs to the membrane fusion protein (MFP) (TC 8.A.1) family.</text>
</comment>
<comment type="caution">
    <text evidence="10">The sequence shown here is derived from an EMBL/GenBank/DDBJ whole genome shotgun (WGS) entry which is preliminary data.</text>
</comment>
<dbReference type="InterPro" id="IPR050739">
    <property type="entry name" value="MFP"/>
</dbReference>
<dbReference type="PANTHER" id="PTHR30386">
    <property type="entry name" value="MEMBRANE FUSION SUBUNIT OF EMRAB-TOLC MULTIDRUG EFFLUX PUMP"/>
    <property type="match status" value="1"/>
</dbReference>
<organism evidence="10 11">
    <name type="scientific">Roseicella aquatilis</name>
    <dbReference type="NCBI Taxonomy" id="2527868"/>
    <lineage>
        <taxon>Bacteria</taxon>
        <taxon>Pseudomonadati</taxon>
        <taxon>Pseudomonadota</taxon>
        <taxon>Alphaproteobacteria</taxon>
        <taxon>Acetobacterales</taxon>
        <taxon>Roseomonadaceae</taxon>
        <taxon>Roseicella</taxon>
    </lineage>
</organism>
<feature type="domain" description="AprE-like beta-barrel" evidence="9">
    <location>
        <begin position="329"/>
        <end position="420"/>
    </location>
</feature>
<dbReference type="OrthoDB" id="9810980at2"/>
<keyword evidence="7" id="KW-0175">Coiled coil</keyword>
<evidence type="ECO:0000256" key="7">
    <source>
        <dbReference type="SAM" id="Coils"/>
    </source>
</evidence>
<evidence type="ECO:0000259" key="9">
    <source>
        <dbReference type="Pfam" id="PF26002"/>
    </source>
</evidence>
<dbReference type="InterPro" id="IPR006144">
    <property type="entry name" value="Secretion_HlyD_CS"/>
</dbReference>
<feature type="transmembrane region" description="Helical" evidence="8">
    <location>
        <begin position="51"/>
        <end position="70"/>
    </location>
</feature>
<gene>
    <name evidence="10" type="ORF">EXY23_10380</name>
</gene>
<keyword evidence="6 8" id="KW-0472">Membrane</keyword>